<keyword evidence="2" id="KW-1185">Reference proteome</keyword>
<organism evidence="1 2">
    <name type="scientific">Blastococcus colisei</name>
    <dbReference type="NCBI Taxonomy" id="1564162"/>
    <lineage>
        <taxon>Bacteria</taxon>
        <taxon>Bacillati</taxon>
        <taxon>Actinomycetota</taxon>
        <taxon>Actinomycetes</taxon>
        <taxon>Geodermatophilales</taxon>
        <taxon>Geodermatophilaceae</taxon>
        <taxon>Blastococcus</taxon>
    </lineage>
</organism>
<gene>
    <name evidence="1" type="ORF">FHU33_3512</name>
</gene>
<proteinExistence type="predicted"/>
<sequence length="36" mass="3730">MEEQSASTAQAQDAIVGASREATRMAADLQSIVHGV</sequence>
<protein>
    <submittedName>
        <fullName evidence="1">Uncharacterized protein</fullName>
    </submittedName>
</protein>
<dbReference type="Proteomes" id="UP000319865">
    <property type="component" value="Unassembled WGS sequence"/>
</dbReference>
<reference evidence="1 2" key="1">
    <citation type="submission" date="2019-06" db="EMBL/GenBank/DDBJ databases">
        <title>Sequencing the genomes of 1000 actinobacteria strains.</title>
        <authorList>
            <person name="Klenk H.-P."/>
        </authorList>
    </citation>
    <scope>NUCLEOTIDE SEQUENCE [LARGE SCALE GENOMIC DNA]</scope>
    <source>
        <strain evidence="1 2">DSM 46837</strain>
    </source>
</reference>
<evidence type="ECO:0000313" key="1">
    <source>
        <dbReference type="EMBL" id="TQN44034.1"/>
    </source>
</evidence>
<dbReference type="EMBL" id="VFQE01000001">
    <property type="protein sequence ID" value="TQN44034.1"/>
    <property type="molecule type" value="Genomic_DNA"/>
</dbReference>
<comment type="caution">
    <text evidence="1">The sequence shown here is derived from an EMBL/GenBank/DDBJ whole genome shotgun (WGS) entry which is preliminary data.</text>
</comment>
<evidence type="ECO:0000313" key="2">
    <source>
        <dbReference type="Proteomes" id="UP000319865"/>
    </source>
</evidence>
<dbReference type="AlphaFoldDB" id="A0A543PIZ0"/>
<accession>A0A543PIZ0</accession>
<name>A0A543PIZ0_9ACTN</name>